<dbReference type="Gene3D" id="3.40.630.30">
    <property type="match status" value="1"/>
</dbReference>
<dbReference type="KEGG" id="cai:Caci_7043"/>
<dbReference type="OrthoDB" id="4119890at2"/>
<evidence type="ECO:0000313" key="1">
    <source>
        <dbReference type="EMBL" id="ACU75873.1"/>
    </source>
</evidence>
<dbReference type="RefSeq" id="WP_015795601.1">
    <property type="nucleotide sequence ID" value="NC_013131.1"/>
</dbReference>
<dbReference type="InterPro" id="IPR016181">
    <property type="entry name" value="Acyl_CoA_acyltransferase"/>
</dbReference>
<reference evidence="1 2" key="1">
    <citation type="journal article" date="2009" name="Stand. Genomic Sci.">
        <title>Complete genome sequence of Catenulispora acidiphila type strain (ID 139908).</title>
        <authorList>
            <person name="Copeland A."/>
            <person name="Lapidus A."/>
            <person name="Glavina Del Rio T."/>
            <person name="Nolan M."/>
            <person name="Lucas S."/>
            <person name="Chen F."/>
            <person name="Tice H."/>
            <person name="Cheng J.F."/>
            <person name="Bruce D."/>
            <person name="Goodwin L."/>
            <person name="Pitluck S."/>
            <person name="Mikhailova N."/>
            <person name="Pati A."/>
            <person name="Ivanova N."/>
            <person name="Mavromatis K."/>
            <person name="Chen A."/>
            <person name="Palaniappan K."/>
            <person name="Chain P."/>
            <person name="Land M."/>
            <person name="Hauser L."/>
            <person name="Chang Y.J."/>
            <person name="Jeffries C.D."/>
            <person name="Chertkov O."/>
            <person name="Brettin T."/>
            <person name="Detter J.C."/>
            <person name="Han C."/>
            <person name="Ali Z."/>
            <person name="Tindall B.J."/>
            <person name="Goker M."/>
            <person name="Bristow J."/>
            <person name="Eisen J.A."/>
            <person name="Markowitz V."/>
            <person name="Hugenholtz P."/>
            <person name="Kyrpides N.C."/>
            <person name="Klenk H.P."/>
        </authorList>
    </citation>
    <scope>NUCLEOTIDE SEQUENCE [LARGE SCALE GENOMIC DNA]</scope>
    <source>
        <strain evidence="2">DSM 44928 / JCM 14897 / NBRC 102108 / NRRL B-24433 / ID139908</strain>
    </source>
</reference>
<dbReference type="SUPFAM" id="SSF55729">
    <property type="entry name" value="Acyl-CoA N-acyltransferases (Nat)"/>
    <property type="match status" value="2"/>
</dbReference>
<evidence type="ECO:0008006" key="3">
    <source>
        <dbReference type="Google" id="ProtNLM"/>
    </source>
</evidence>
<proteinExistence type="predicted"/>
<evidence type="ECO:0000313" key="2">
    <source>
        <dbReference type="Proteomes" id="UP000000851"/>
    </source>
</evidence>
<dbReference type="AlphaFoldDB" id="C7Q5A4"/>
<gene>
    <name evidence="1" type="ordered locus">Caci_7043</name>
</gene>
<keyword evidence="2" id="KW-1185">Reference proteome</keyword>
<name>C7Q5A4_CATAD</name>
<dbReference type="InParanoid" id="C7Q5A4"/>
<sequence length="325" mass="35766">MSITIRNLDPAGADTVSTLLPLLRAATATDLPRHPEPTASYLRRLMMPRANWDTTCLVAYDGDRAAGYGCLAHDVEINPDLVYGDLRIAAQDRAEVTGPLIEASKEYARSRGAVRLVLDSSEFSGYEPLHSAAGGRVLAADCRRQVDLTAIDRAQYAAWAAPSEKNAHYRFEIWTIPTPEDLLPALIEAYEAMRDAPHGDLEFKHAPPDVDRRRRTEAAILASGPQMYIAAALTQDGEIGGFHEVLVLPDFRMADVGNTGVPAKFRGHGLGLRLKTALALHLLTHEPHLTTISTWNDAQNAPMVRVNEAMGYEMAENWSSWQFDL</sequence>
<dbReference type="EMBL" id="CP001700">
    <property type="protein sequence ID" value="ACU75873.1"/>
    <property type="molecule type" value="Genomic_DNA"/>
</dbReference>
<dbReference type="Proteomes" id="UP000000851">
    <property type="component" value="Chromosome"/>
</dbReference>
<organism evidence="1 2">
    <name type="scientific">Catenulispora acidiphila (strain DSM 44928 / JCM 14897 / NBRC 102108 / NRRL B-24433 / ID139908)</name>
    <dbReference type="NCBI Taxonomy" id="479433"/>
    <lineage>
        <taxon>Bacteria</taxon>
        <taxon>Bacillati</taxon>
        <taxon>Actinomycetota</taxon>
        <taxon>Actinomycetes</taxon>
        <taxon>Catenulisporales</taxon>
        <taxon>Catenulisporaceae</taxon>
        <taxon>Catenulispora</taxon>
    </lineage>
</organism>
<dbReference type="STRING" id="479433.Caci_7043"/>
<protein>
    <recommendedName>
        <fullName evidence="3">GCN5-related N-acetyltransferase</fullName>
    </recommendedName>
</protein>
<dbReference type="HOGENOM" id="CLU_043786_0_0_11"/>
<accession>C7Q5A4</accession>
<dbReference type="eggNOG" id="COG1247">
    <property type="taxonomic scope" value="Bacteria"/>
</dbReference>